<dbReference type="EMBL" id="JAGEOJ010000006">
    <property type="protein sequence ID" value="MBO2448657.1"/>
    <property type="molecule type" value="Genomic_DNA"/>
</dbReference>
<keyword evidence="3" id="KW-1185">Reference proteome</keyword>
<dbReference type="AlphaFoldDB" id="A0A939T6U7"/>
<dbReference type="RefSeq" id="WP_208256319.1">
    <property type="nucleotide sequence ID" value="NZ_JAGEOJ010000006.1"/>
</dbReference>
<protein>
    <submittedName>
        <fullName evidence="2">Uncharacterized protein</fullName>
    </submittedName>
</protein>
<dbReference type="Proteomes" id="UP000669179">
    <property type="component" value="Unassembled WGS sequence"/>
</dbReference>
<evidence type="ECO:0000256" key="1">
    <source>
        <dbReference type="SAM" id="MobiDB-lite"/>
    </source>
</evidence>
<gene>
    <name evidence="2" type="ORF">J4573_16265</name>
</gene>
<evidence type="ECO:0000313" key="2">
    <source>
        <dbReference type="EMBL" id="MBO2448657.1"/>
    </source>
</evidence>
<organism evidence="2 3">
    <name type="scientific">Actinomadura barringtoniae</name>
    <dbReference type="NCBI Taxonomy" id="1427535"/>
    <lineage>
        <taxon>Bacteria</taxon>
        <taxon>Bacillati</taxon>
        <taxon>Actinomycetota</taxon>
        <taxon>Actinomycetes</taxon>
        <taxon>Streptosporangiales</taxon>
        <taxon>Thermomonosporaceae</taxon>
        <taxon>Actinomadura</taxon>
    </lineage>
</organism>
<feature type="region of interest" description="Disordered" evidence="1">
    <location>
        <begin position="266"/>
        <end position="285"/>
    </location>
</feature>
<accession>A0A939T6U7</accession>
<feature type="compositionally biased region" description="Acidic residues" evidence="1">
    <location>
        <begin position="273"/>
        <end position="285"/>
    </location>
</feature>
<proteinExistence type="predicted"/>
<reference evidence="2" key="1">
    <citation type="submission" date="2021-03" db="EMBL/GenBank/DDBJ databases">
        <authorList>
            <person name="Kanchanasin P."/>
            <person name="Saeng-In P."/>
            <person name="Phongsopitanun W."/>
            <person name="Yuki M."/>
            <person name="Kudo T."/>
            <person name="Ohkuma M."/>
            <person name="Tanasupawat S."/>
        </authorList>
    </citation>
    <scope>NUCLEOTIDE SEQUENCE</scope>
    <source>
        <strain evidence="2">GKU 128</strain>
    </source>
</reference>
<name>A0A939T6U7_9ACTN</name>
<sequence>MTEDVPEVDELQLRRIPIRSLRGRTEEATAAVRQGIYLDELERQAVIVNSNIVAAWRRAIGGCSPTDPEVWAALQAALFAAIVVQRVLRPGRVRRHPHHQSQQESQDFADLRGQRLRAMLGVSADSALLRVGSVRDPFEHVDERLDQLMTPDAVSLSDWYISSGRALVTPGASSDSLREGYGLRVFFPAGGVLYFGDEVLDLYALDIEMLRIRDAINTARPELHRKAPSRNLFGGAQLVDLLPETHVQQRAMDWLSDRERRGHGLGVRLIVSPDDDSETTESASD</sequence>
<comment type="caution">
    <text evidence="2">The sequence shown here is derived from an EMBL/GenBank/DDBJ whole genome shotgun (WGS) entry which is preliminary data.</text>
</comment>
<evidence type="ECO:0000313" key="3">
    <source>
        <dbReference type="Proteomes" id="UP000669179"/>
    </source>
</evidence>